<dbReference type="Gene3D" id="3.30.200.20">
    <property type="entry name" value="Phosphorylase Kinase, domain 1"/>
    <property type="match status" value="1"/>
</dbReference>
<keyword evidence="5" id="KW-1185">Reference proteome</keyword>
<dbReference type="GeneID" id="40526187"/>
<sequence>MMDEDLYSDISDGDFMDYIKNSSTESETESDDEGFRPSKTEGIEAAEALQFSIIKTLTPGSEGRVFIASKKDNQDNEVVLKIGQKGNTLVESLILKNINHDSIIKLQDTLFYKELTCLVLPYYKYDLYTFLTDHGESLSFKSAIIIQKQILRGLQHIHELKIIHRDIKTENIFLNDESHVCIGDFGASQFPVSSPDYLGIAGTVETNAPEVLAKDAYNSKADIWSAGIVLFEMLAYPNNLFEEDENRDSDLPKNCKAHLIKIISSLKIHPKEFPSNVDSKLVKNFIDYANHDRAPFTRYGCMNNYSLPVDGEFLIHKMLTFNAFERPSAAELLSYQIFNKH</sequence>
<dbReference type="SUPFAM" id="SSF56112">
    <property type="entry name" value="Protein kinase-like (PK-like)"/>
    <property type="match status" value="1"/>
</dbReference>
<dbReference type="PROSITE" id="PS00108">
    <property type="entry name" value="PROTEIN_KINASE_ST"/>
    <property type="match status" value="1"/>
</dbReference>
<dbReference type="GO" id="GO:0004674">
    <property type="term" value="F:protein serine/threonine kinase activity"/>
    <property type="evidence" value="ECO:0007669"/>
    <property type="project" value="TreeGrafter"/>
</dbReference>
<proteinExistence type="predicted"/>
<dbReference type="EMBL" id="AJ290955">
    <property type="protein sequence ID" value="CAC51463.1"/>
    <property type="molecule type" value="Genomic_DNA"/>
</dbReference>
<name>Q91E42_9ALPH</name>
<dbReference type="PANTHER" id="PTHR44167:SF24">
    <property type="entry name" value="SERINE_THREONINE-PROTEIN KINASE CHK2"/>
    <property type="match status" value="1"/>
</dbReference>
<dbReference type="SMART" id="SM00220">
    <property type="entry name" value="S_TKc"/>
    <property type="match status" value="1"/>
</dbReference>
<evidence type="ECO:0000313" key="5">
    <source>
        <dbReference type="Proteomes" id="UP000326297"/>
    </source>
</evidence>
<dbReference type="KEGG" id="vg:80531908"/>
<dbReference type="RefSeq" id="YP_010794893.1">
    <property type="nucleotide sequence ID" value="NC_075562.1"/>
</dbReference>
<dbReference type="InterPro" id="IPR000719">
    <property type="entry name" value="Prot_kinase_dom"/>
</dbReference>
<dbReference type="GeneID" id="80531908"/>
<gene>
    <name evidence="2" type="primary">Us3</name>
</gene>
<organism evidence="2 4">
    <name type="scientific">Phocid alphaherpesvirus 1</name>
    <dbReference type="NCBI Taxonomy" id="47418"/>
    <lineage>
        <taxon>Viruses</taxon>
        <taxon>Duplodnaviria</taxon>
        <taxon>Heunggongvirae</taxon>
        <taxon>Peploviricota</taxon>
        <taxon>Herviviricetes</taxon>
        <taxon>Herpesvirales</taxon>
        <taxon>Orthoherpesviridae</taxon>
        <taxon>Alphaherpesvirinae</taxon>
        <taxon>Varicellovirus</taxon>
        <taxon>Varicellovirus phocidalpha1</taxon>
    </lineage>
</organism>
<accession>Q91E42</accession>
<dbReference type="RefSeq" id="YP_009666013.1">
    <property type="nucleotide sequence ID" value="NC_043410.1"/>
</dbReference>
<dbReference type="InterPro" id="IPR011009">
    <property type="entry name" value="Kinase-like_dom_sf"/>
</dbReference>
<reference evidence="3 5" key="2">
    <citation type="submission" date="2018-06" db="EMBL/GenBank/DDBJ databases">
        <title>Metagenomic Sequencing for Combined Detection of RNA and DNA Viruses in Respiratory Samples From Pediatric Patients.</title>
        <authorList>
            <person name="van Boheemen S."/>
            <person name="van Rijn-Klink A.L."/>
            <person name="Pappas N."/>
            <person name="Carbo E.C."/>
            <person name="van 't Hof P."/>
            <person name="Vorderman R.H.P."/>
            <person name="Mei H."/>
            <person name="Claas E.C.J."/>
            <person name="Kroes A.C.M."/>
            <person name="de Vries J.J.C."/>
        </authorList>
    </citation>
    <scope>NUCLEOTIDE SEQUENCE [LARGE SCALE GENOMIC DNA]</scope>
</reference>
<dbReference type="EMBL" id="MH509440">
    <property type="protein sequence ID" value="QBN85182.1"/>
    <property type="molecule type" value="Genomic_DNA"/>
</dbReference>
<feature type="domain" description="Protein kinase" evidence="1">
    <location>
        <begin position="51"/>
        <end position="341"/>
    </location>
</feature>
<dbReference type="PROSITE" id="PS50011">
    <property type="entry name" value="PROTEIN_KINASE_DOM"/>
    <property type="match status" value="1"/>
</dbReference>
<evidence type="ECO:0000313" key="2">
    <source>
        <dbReference type="EMBL" id="CAC51463.1"/>
    </source>
</evidence>
<dbReference type="Pfam" id="PF00069">
    <property type="entry name" value="Pkinase"/>
    <property type="match status" value="1"/>
</dbReference>
<reference evidence="2 4" key="1">
    <citation type="journal article" date="2003" name="J. Gen. Virol.">
        <title>Genetic characterization of the unique short segment of phocid herpesvirus type 1 reveals close relationships among alphaherpesviruses of hosts of the order Carnivora.</title>
        <authorList>
            <person name="Martina B.E."/>
            <person name="Harder T.C."/>
            <person name="Osterhaus A.D."/>
        </authorList>
    </citation>
    <scope>NUCLEOTIDE SEQUENCE [LARGE SCALE GENOMIC DNA]</scope>
    <source>
        <strain evidence="2 4">PB84</strain>
    </source>
</reference>
<evidence type="ECO:0000313" key="4">
    <source>
        <dbReference type="Proteomes" id="UP000242621"/>
    </source>
</evidence>
<dbReference type="Gene3D" id="1.10.510.10">
    <property type="entry name" value="Transferase(Phosphotransferase) domain 1"/>
    <property type="match status" value="1"/>
</dbReference>
<evidence type="ECO:0000313" key="3">
    <source>
        <dbReference type="EMBL" id="QBN85182.1"/>
    </source>
</evidence>
<dbReference type="Proteomes" id="UP000242621">
    <property type="component" value="Segment"/>
</dbReference>
<dbReference type="CDD" id="cd00180">
    <property type="entry name" value="PKc"/>
    <property type="match status" value="1"/>
</dbReference>
<dbReference type="PANTHER" id="PTHR44167">
    <property type="entry name" value="OVARIAN-SPECIFIC SERINE/THREONINE-PROTEIN KINASE LOK-RELATED"/>
    <property type="match status" value="1"/>
</dbReference>
<dbReference type="InterPro" id="IPR008271">
    <property type="entry name" value="Ser/Thr_kinase_AS"/>
</dbReference>
<dbReference type="GO" id="GO:0005524">
    <property type="term" value="F:ATP binding"/>
    <property type="evidence" value="ECO:0007669"/>
    <property type="project" value="InterPro"/>
</dbReference>
<protein>
    <submittedName>
        <fullName evidence="2">Uncharacterized protein Us3</fullName>
    </submittedName>
</protein>
<evidence type="ECO:0000259" key="1">
    <source>
        <dbReference type="PROSITE" id="PS50011"/>
    </source>
</evidence>
<dbReference type="Proteomes" id="UP000326297">
    <property type="component" value="Segment"/>
</dbReference>
<dbReference type="KEGG" id="vg:40526187"/>